<comment type="caution">
    <text evidence="2">The sequence shown here is derived from an EMBL/GenBank/DDBJ whole genome shotgun (WGS) entry which is preliminary data.</text>
</comment>
<feature type="transmembrane region" description="Helical" evidence="1">
    <location>
        <begin position="21"/>
        <end position="41"/>
    </location>
</feature>
<dbReference type="EMBL" id="JSVA01000008">
    <property type="protein sequence ID" value="KOF03095.1"/>
    <property type="molecule type" value="Genomic_DNA"/>
</dbReference>
<evidence type="ECO:0000313" key="3">
    <source>
        <dbReference type="Proteomes" id="UP000036908"/>
    </source>
</evidence>
<protein>
    <recommendedName>
        <fullName evidence="4">LemA family protein</fullName>
    </recommendedName>
</protein>
<organism evidence="2 3">
    <name type="scientific">Roseivirga seohaensis subsp. aquiponti</name>
    <dbReference type="NCBI Taxonomy" id="1566026"/>
    <lineage>
        <taxon>Bacteria</taxon>
        <taxon>Pseudomonadati</taxon>
        <taxon>Bacteroidota</taxon>
        <taxon>Cytophagia</taxon>
        <taxon>Cytophagales</taxon>
        <taxon>Roseivirgaceae</taxon>
        <taxon>Roseivirga</taxon>
    </lineage>
</organism>
<dbReference type="PATRIC" id="fig|1566026.4.peg.3248"/>
<evidence type="ECO:0000313" key="2">
    <source>
        <dbReference type="EMBL" id="KOF03095.1"/>
    </source>
</evidence>
<keyword evidence="1" id="KW-1133">Transmembrane helix</keyword>
<sequence>MFSKKIYFEQIRSNTKQTTMGYMPIIVALLGFTLLFSIYIYNQIKPRKANITKTIDRMEEVSRERKQLILGYHNSNEVSPLAEVAMQLKKTSTDRFQSFNKEEALIDEINLAAPQISDKPLSTQIQRLNEEQKQLLRKLRTTSGEYNRFIASPANKMVASLFGFKTF</sequence>
<gene>
    <name evidence="2" type="ORF">OB69_07100</name>
</gene>
<proteinExistence type="predicted"/>
<name>A0A0L8ALN9_9BACT</name>
<keyword evidence="1" id="KW-0812">Transmembrane</keyword>
<keyword evidence="1" id="KW-0472">Membrane</keyword>
<keyword evidence="3" id="KW-1185">Reference proteome</keyword>
<dbReference type="AlphaFoldDB" id="A0A0L8ALN9"/>
<reference evidence="3" key="1">
    <citation type="submission" date="2014-11" db="EMBL/GenBank/DDBJ databases">
        <title>Genome sequencing of Roseivirga sp. D-25.</title>
        <authorList>
            <person name="Selvaratnam C."/>
            <person name="Thevarajoo S."/>
            <person name="Goh K.M."/>
            <person name="Eee R."/>
            <person name="Chan K.-G."/>
            <person name="Chong C.S."/>
        </authorList>
    </citation>
    <scope>NUCLEOTIDE SEQUENCE [LARGE SCALE GENOMIC DNA]</scope>
    <source>
        <strain evidence="3">D-25</strain>
    </source>
</reference>
<dbReference type="Proteomes" id="UP000036908">
    <property type="component" value="Unassembled WGS sequence"/>
</dbReference>
<accession>A0A0L8ALN9</accession>
<evidence type="ECO:0000256" key="1">
    <source>
        <dbReference type="SAM" id="Phobius"/>
    </source>
</evidence>
<evidence type="ECO:0008006" key="4">
    <source>
        <dbReference type="Google" id="ProtNLM"/>
    </source>
</evidence>